<sequence>MCKLLDIDKSKTTPWHPQTNGFLERSHKTLKTYLRSFVDKDNNWDRLLCYAMFCYNTTVHSSTSYTPYELVFGRKPNIPSTFFKEPEPQYNYDNYVIDLKRMMQEAHKIARENLIKKKVLFYFVIREISHKFVILDFEFFPIDRYSKVLISGAISNSLDQFKITKLEGRPWYLPKGHEEVRPMSDREMHRAMMEIHRIFKKKTEIREACLKQLKISIKTSLNTLNPKFIKNYLDKGSKVCVIILFCGHSDKDILKKLNIYDYTMLNILCYDKNNNQSFYLQLENLKNKKMICEFDLGKIDKQGRLLNLVETHKLICNKKHKVTYAHDPCTDVRFTKCIFDYIIRRYRYENLIKHCY</sequence>
<dbReference type="InterPro" id="IPR050951">
    <property type="entry name" value="Retrovirus_Pol_polyprotein"/>
</dbReference>
<organism evidence="2 3">
    <name type="scientific">Sipha flava</name>
    <name type="common">yellow sugarcane aphid</name>
    <dbReference type="NCBI Taxonomy" id="143950"/>
    <lineage>
        <taxon>Eukaryota</taxon>
        <taxon>Metazoa</taxon>
        <taxon>Ecdysozoa</taxon>
        <taxon>Arthropoda</taxon>
        <taxon>Hexapoda</taxon>
        <taxon>Insecta</taxon>
        <taxon>Pterygota</taxon>
        <taxon>Neoptera</taxon>
        <taxon>Paraneoptera</taxon>
        <taxon>Hemiptera</taxon>
        <taxon>Sternorrhyncha</taxon>
        <taxon>Aphidomorpha</taxon>
        <taxon>Aphidoidea</taxon>
        <taxon>Aphididae</taxon>
        <taxon>Sipha</taxon>
    </lineage>
</organism>
<dbReference type="PANTHER" id="PTHR37984">
    <property type="entry name" value="PROTEIN CBG26694"/>
    <property type="match status" value="1"/>
</dbReference>
<evidence type="ECO:0000313" key="2">
    <source>
        <dbReference type="Proteomes" id="UP000694846"/>
    </source>
</evidence>
<reference evidence="3" key="1">
    <citation type="submission" date="2025-08" db="UniProtKB">
        <authorList>
            <consortium name="RefSeq"/>
        </authorList>
    </citation>
    <scope>IDENTIFICATION</scope>
    <source>
        <tissue evidence="3">Whole body</tissue>
    </source>
</reference>
<dbReference type="AlphaFoldDB" id="A0A8B8GEE6"/>
<dbReference type="GO" id="GO:0003676">
    <property type="term" value="F:nucleic acid binding"/>
    <property type="evidence" value="ECO:0007669"/>
    <property type="project" value="InterPro"/>
</dbReference>
<evidence type="ECO:0000259" key="1">
    <source>
        <dbReference type="PROSITE" id="PS50994"/>
    </source>
</evidence>
<dbReference type="SUPFAM" id="SSF53098">
    <property type="entry name" value="Ribonuclease H-like"/>
    <property type="match status" value="1"/>
</dbReference>
<dbReference type="PROSITE" id="PS50994">
    <property type="entry name" value="INTEGRASE"/>
    <property type="match status" value="1"/>
</dbReference>
<feature type="domain" description="Integrase catalytic" evidence="1">
    <location>
        <begin position="1"/>
        <end position="75"/>
    </location>
</feature>
<dbReference type="PANTHER" id="PTHR37984:SF15">
    <property type="entry name" value="INTEGRASE CATALYTIC DOMAIN-CONTAINING PROTEIN"/>
    <property type="match status" value="1"/>
</dbReference>
<dbReference type="OrthoDB" id="6606864at2759"/>
<dbReference type="InterPro" id="IPR012337">
    <property type="entry name" value="RNaseH-like_sf"/>
</dbReference>
<dbReference type="GeneID" id="112691253"/>
<protein>
    <submittedName>
        <fullName evidence="3">Uncharacterized protein LOC112691253</fullName>
    </submittedName>
</protein>
<keyword evidence="2" id="KW-1185">Reference proteome</keyword>
<dbReference type="GO" id="GO:0015074">
    <property type="term" value="P:DNA integration"/>
    <property type="evidence" value="ECO:0007669"/>
    <property type="project" value="InterPro"/>
</dbReference>
<dbReference type="Gene3D" id="3.30.420.10">
    <property type="entry name" value="Ribonuclease H-like superfamily/Ribonuclease H"/>
    <property type="match status" value="1"/>
</dbReference>
<proteinExistence type="predicted"/>
<dbReference type="RefSeq" id="XP_025421195.1">
    <property type="nucleotide sequence ID" value="XM_025565410.1"/>
</dbReference>
<name>A0A8B8GEE6_9HEMI</name>
<gene>
    <name evidence="3" type="primary">LOC112691253</name>
</gene>
<dbReference type="InterPro" id="IPR036397">
    <property type="entry name" value="RNaseH_sf"/>
</dbReference>
<accession>A0A8B8GEE6</accession>
<dbReference type="Proteomes" id="UP000694846">
    <property type="component" value="Unplaced"/>
</dbReference>
<evidence type="ECO:0000313" key="3">
    <source>
        <dbReference type="RefSeq" id="XP_025421195.1"/>
    </source>
</evidence>
<dbReference type="InterPro" id="IPR001584">
    <property type="entry name" value="Integrase_cat-core"/>
</dbReference>